<dbReference type="AlphaFoldDB" id="A0A852WGR8"/>
<organism evidence="1 2">
    <name type="scientific">Pedococcus badiiscoriae</name>
    <dbReference type="NCBI Taxonomy" id="642776"/>
    <lineage>
        <taxon>Bacteria</taxon>
        <taxon>Bacillati</taxon>
        <taxon>Actinomycetota</taxon>
        <taxon>Actinomycetes</taxon>
        <taxon>Micrococcales</taxon>
        <taxon>Intrasporangiaceae</taxon>
        <taxon>Pedococcus</taxon>
    </lineage>
</organism>
<evidence type="ECO:0000313" key="2">
    <source>
        <dbReference type="Proteomes" id="UP000573599"/>
    </source>
</evidence>
<dbReference type="Proteomes" id="UP000573599">
    <property type="component" value="Unassembled WGS sequence"/>
</dbReference>
<accession>A0A852WGR8</accession>
<comment type="caution">
    <text evidence="1">The sequence shown here is derived from an EMBL/GenBank/DDBJ whole genome shotgun (WGS) entry which is preliminary data.</text>
</comment>
<name>A0A852WGR8_9MICO</name>
<protein>
    <submittedName>
        <fullName evidence="1">Uncharacterized protein</fullName>
    </submittedName>
</protein>
<keyword evidence="2" id="KW-1185">Reference proteome</keyword>
<gene>
    <name evidence="1" type="ORF">BJ986_002940</name>
</gene>
<reference evidence="1 2" key="1">
    <citation type="submission" date="2020-07" db="EMBL/GenBank/DDBJ databases">
        <title>Sequencing the genomes of 1000 actinobacteria strains.</title>
        <authorList>
            <person name="Klenk H.-P."/>
        </authorList>
    </citation>
    <scope>NUCLEOTIDE SEQUENCE [LARGE SCALE GENOMIC DNA]</scope>
    <source>
        <strain evidence="1 2">DSM 23987</strain>
    </source>
</reference>
<evidence type="ECO:0000313" key="1">
    <source>
        <dbReference type="EMBL" id="NYG08453.1"/>
    </source>
</evidence>
<proteinExistence type="predicted"/>
<dbReference type="EMBL" id="JACCAB010000001">
    <property type="protein sequence ID" value="NYG08453.1"/>
    <property type="molecule type" value="Genomic_DNA"/>
</dbReference>
<sequence>MQTRHHIRPDTAHHHPHVHRVGAGTWRWQCDCGGASCRTAASGLSWRQAVIAALNHATCLAP</sequence>